<dbReference type="AlphaFoldDB" id="A0A0F9CDY1"/>
<proteinExistence type="predicted"/>
<organism evidence="1">
    <name type="scientific">marine sediment metagenome</name>
    <dbReference type="NCBI Taxonomy" id="412755"/>
    <lineage>
        <taxon>unclassified sequences</taxon>
        <taxon>metagenomes</taxon>
        <taxon>ecological metagenomes</taxon>
    </lineage>
</organism>
<sequence length="102" mass="11027">VRGFNNDGSNSNDVRVNAIQMGSDFNDEVITTQGVTFNGEEYVPWGNYLFKLNGTYDGFTEIRGFVSAITSLKVANLYVNGDGEGGVTYGAPISPISCNIFK</sequence>
<evidence type="ECO:0000313" key="1">
    <source>
        <dbReference type="EMBL" id="KKL03886.1"/>
    </source>
</evidence>
<reference evidence="1" key="1">
    <citation type="journal article" date="2015" name="Nature">
        <title>Complex archaea that bridge the gap between prokaryotes and eukaryotes.</title>
        <authorList>
            <person name="Spang A."/>
            <person name="Saw J.H."/>
            <person name="Jorgensen S.L."/>
            <person name="Zaremba-Niedzwiedzka K."/>
            <person name="Martijn J."/>
            <person name="Lind A.E."/>
            <person name="van Eijk R."/>
            <person name="Schleper C."/>
            <person name="Guy L."/>
            <person name="Ettema T.J."/>
        </authorList>
    </citation>
    <scope>NUCLEOTIDE SEQUENCE</scope>
</reference>
<accession>A0A0F9CDY1</accession>
<gene>
    <name evidence="1" type="ORF">LCGC14_2621660</name>
</gene>
<feature type="non-terminal residue" evidence="1">
    <location>
        <position position="1"/>
    </location>
</feature>
<name>A0A0F9CDY1_9ZZZZ</name>
<dbReference type="EMBL" id="LAZR01044749">
    <property type="protein sequence ID" value="KKL03886.1"/>
    <property type="molecule type" value="Genomic_DNA"/>
</dbReference>
<protein>
    <submittedName>
        <fullName evidence="1">Uncharacterized protein</fullName>
    </submittedName>
</protein>
<comment type="caution">
    <text evidence="1">The sequence shown here is derived from an EMBL/GenBank/DDBJ whole genome shotgun (WGS) entry which is preliminary data.</text>
</comment>